<reference evidence="2" key="1">
    <citation type="journal article" date="2023" name="Mol. Phylogenet. Evol.">
        <title>Genome-scale phylogeny and comparative genomics of the fungal order Sordariales.</title>
        <authorList>
            <person name="Hensen N."/>
            <person name="Bonometti L."/>
            <person name="Westerberg I."/>
            <person name="Brannstrom I.O."/>
            <person name="Guillou S."/>
            <person name="Cros-Aarteil S."/>
            <person name="Calhoun S."/>
            <person name="Haridas S."/>
            <person name="Kuo A."/>
            <person name="Mondo S."/>
            <person name="Pangilinan J."/>
            <person name="Riley R."/>
            <person name="LaButti K."/>
            <person name="Andreopoulos B."/>
            <person name="Lipzen A."/>
            <person name="Chen C."/>
            <person name="Yan M."/>
            <person name="Daum C."/>
            <person name="Ng V."/>
            <person name="Clum A."/>
            <person name="Steindorff A."/>
            <person name="Ohm R.A."/>
            <person name="Martin F."/>
            <person name="Silar P."/>
            <person name="Natvig D.O."/>
            <person name="Lalanne C."/>
            <person name="Gautier V."/>
            <person name="Ament-Velasquez S.L."/>
            <person name="Kruys A."/>
            <person name="Hutchinson M.I."/>
            <person name="Powell A.J."/>
            <person name="Barry K."/>
            <person name="Miller A.N."/>
            <person name="Grigoriev I.V."/>
            <person name="Debuchy R."/>
            <person name="Gladieux P."/>
            <person name="Hiltunen Thoren M."/>
            <person name="Johannesson H."/>
        </authorList>
    </citation>
    <scope>NUCLEOTIDE SEQUENCE</scope>
    <source>
        <strain evidence="2">CBS 118394</strain>
    </source>
</reference>
<evidence type="ECO:0000313" key="3">
    <source>
        <dbReference type="Proteomes" id="UP001283341"/>
    </source>
</evidence>
<name>A0AAE0HV55_9PEZI</name>
<sequence>MISTTTLSFLSALLAASTIHAADSPSPKKTSTVDLFLLGKSSPIQTPTGVVLGVDAATATKTTYTLYCSGQVVSHPTDPRLDSFRDPCPLIGGTIIAEPTRWEYDVSKSTNHLANPVTQEFTTGTIICDVESNKAKCAGMLTSLTTIGGENTRSETSEVKTTVADVQANRIAVTMTSGLELLDATRTAAPSSTTVSTESQTGGAAAAAGMVTQAPRVVFAAAAGVAVMAMF</sequence>
<protein>
    <submittedName>
        <fullName evidence="2">Uncharacterized protein</fullName>
    </submittedName>
</protein>
<gene>
    <name evidence="2" type="ORF">B0H66DRAFT_566306</name>
</gene>
<dbReference type="EMBL" id="JAUEDM010000007">
    <property type="protein sequence ID" value="KAK3313478.1"/>
    <property type="molecule type" value="Genomic_DNA"/>
</dbReference>
<keyword evidence="1" id="KW-0732">Signal</keyword>
<organism evidence="2 3">
    <name type="scientific">Apodospora peruviana</name>
    <dbReference type="NCBI Taxonomy" id="516989"/>
    <lineage>
        <taxon>Eukaryota</taxon>
        <taxon>Fungi</taxon>
        <taxon>Dikarya</taxon>
        <taxon>Ascomycota</taxon>
        <taxon>Pezizomycotina</taxon>
        <taxon>Sordariomycetes</taxon>
        <taxon>Sordariomycetidae</taxon>
        <taxon>Sordariales</taxon>
        <taxon>Lasiosphaeriaceae</taxon>
        <taxon>Apodospora</taxon>
    </lineage>
</organism>
<accession>A0AAE0HV55</accession>
<reference evidence="2" key="2">
    <citation type="submission" date="2023-06" db="EMBL/GenBank/DDBJ databases">
        <authorList>
            <consortium name="Lawrence Berkeley National Laboratory"/>
            <person name="Haridas S."/>
            <person name="Hensen N."/>
            <person name="Bonometti L."/>
            <person name="Westerberg I."/>
            <person name="Brannstrom I.O."/>
            <person name="Guillou S."/>
            <person name="Cros-Aarteil S."/>
            <person name="Calhoun S."/>
            <person name="Kuo A."/>
            <person name="Mondo S."/>
            <person name="Pangilinan J."/>
            <person name="Riley R."/>
            <person name="Labutti K."/>
            <person name="Andreopoulos B."/>
            <person name="Lipzen A."/>
            <person name="Chen C."/>
            <person name="Yanf M."/>
            <person name="Daum C."/>
            <person name="Ng V."/>
            <person name="Clum A."/>
            <person name="Steindorff A."/>
            <person name="Ohm R."/>
            <person name="Martin F."/>
            <person name="Silar P."/>
            <person name="Natvig D."/>
            <person name="Lalanne C."/>
            <person name="Gautier V."/>
            <person name="Ament-Velasquez S.L."/>
            <person name="Kruys A."/>
            <person name="Hutchinson M.I."/>
            <person name="Powell A.J."/>
            <person name="Barry K."/>
            <person name="Miller A.N."/>
            <person name="Grigoriev I.V."/>
            <person name="Debuchy R."/>
            <person name="Gladieux P."/>
            <person name="Thoren M.H."/>
            <person name="Johannesson H."/>
        </authorList>
    </citation>
    <scope>NUCLEOTIDE SEQUENCE</scope>
    <source>
        <strain evidence="2">CBS 118394</strain>
    </source>
</reference>
<dbReference type="Proteomes" id="UP001283341">
    <property type="component" value="Unassembled WGS sequence"/>
</dbReference>
<dbReference type="AlphaFoldDB" id="A0AAE0HV55"/>
<keyword evidence="3" id="KW-1185">Reference proteome</keyword>
<proteinExistence type="predicted"/>
<feature type="signal peptide" evidence="1">
    <location>
        <begin position="1"/>
        <end position="21"/>
    </location>
</feature>
<comment type="caution">
    <text evidence="2">The sequence shown here is derived from an EMBL/GenBank/DDBJ whole genome shotgun (WGS) entry which is preliminary data.</text>
</comment>
<evidence type="ECO:0000256" key="1">
    <source>
        <dbReference type="SAM" id="SignalP"/>
    </source>
</evidence>
<evidence type="ECO:0000313" key="2">
    <source>
        <dbReference type="EMBL" id="KAK3313478.1"/>
    </source>
</evidence>
<feature type="chain" id="PRO_5042269540" evidence="1">
    <location>
        <begin position="22"/>
        <end position="231"/>
    </location>
</feature>